<dbReference type="HOGENOM" id="CLU_2737086_0_0_6"/>
<dbReference type="RefSeq" id="WP_040136721.1">
    <property type="nucleotide sequence ID" value="NZ_CP009889.1"/>
</dbReference>
<dbReference type="EMBL" id="CP009889">
    <property type="protein sequence ID" value="AIY67592.1"/>
    <property type="molecule type" value="Genomic_DNA"/>
</dbReference>
<proteinExistence type="predicted"/>
<evidence type="ECO:0000313" key="1">
    <source>
        <dbReference type="EMBL" id="AIY67592.1"/>
    </source>
</evidence>
<dbReference type="STRING" id="1348114.OM33_21605"/>
<dbReference type="KEGG" id="pseo:OM33_21605"/>
<name>A0A0A7ENP9_9GAMM</name>
<protein>
    <submittedName>
        <fullName evidence="1">Uncharacterized protein</fullName>
    </submittedName>
</protein>
<reference evidence="1 2" key="1">
    <citation type="submission" date="2014-11" db="EMBL/GenBank/DDBJ databases">
        <title>Complete Genome Sequence of Pseudoalteromonas sp. Strain OCN003 Isolated from Kaneohe Bay, Oahu, Hawaii.</title>
        <authorList>
            <person name="Beurmann S."/>
            <person name="Videau P."/>
            <person name="Ushijima B."/>
            <person name="Smith A.M."/>
            <person name="Aeby G.S."/>
            <person name="Callahan S.M."/>
            <person name="Belcaid M."/>
        </authorList>
    </citation>
    <scope>NUCLEOTIDE SEQUENCE [LARGE SCALE GENOMIC DNA]</scope>
    <source>
        <strain evidence="1 2">OCN003</strain>
    </source>
</reference>
<dbReference type="Proteomes" id="UP000030341">
    <property type="component" value="Chromosome 2"/>
</dbReference>
<keyword evidence="2" id="KW-1185">Reference proteome</keyword>
<sequence>MHKVSLSFNQHQCQELTPMQTKIMYQLVINTITQQYGEDRVNQIIDAFNGDYFSILKCGISLLASEKYNAK</sequence>
<dbReference type="AlphaFoldDB" id="A0A0A7ENP9"/>
<gene>
    <name evidence="1" type="ORF">OM33_21605</name>
</gene>
<accession>A0A0A7ENP9</accession>
<evidence type="ECO:0000313" key="2">
    <source>
        <dbReference type="Proteomes" id="UP000030341"/>
    </source>
</evidence>
<organism evidence="1 2">
    <name type="scientific">Pseudoalteromonas piratica</name>
    <dbReference type="NCBI Taxonomy" id="1348114"/>
    <lineage>
        <taxon>Bacteria</taxon>
        <taxon>Pseudomonadati</taxon>
        <taxon>Pseudomonadota</taxon>
        <taxon>Gammaproteobacteria</taxon>
        <taxon>Alteromonadales</taxon>
        <taxon>Pseudoalteromonadaceae</taxon>
        <taxon>Pseudoalteromonas</taxon>
    </lineage>
</organism>